<protein>
    <submittedName>
        <fullName evidence="3">Transposase</fullName>
    </submittedName>
</protein>
<evidence type="ECO:0000259" key="1">
    <source>
        <dbReference type="Pfam" id="PF01610"/>
    </source>
</evidence>
<feature type="domain" description="Transposase IS204/IS1001/IS1096/IS1165 DDE" evidence="1">
    <location>
        <begin position="4"/>
        <end position="92"/>
    </location>
</feature>
<proteinExistence type="predicted"/>
<gene>
    <name evidence="3" type="ORF">BECKTC1821D_GA0114238_10686</name>
    <name evidence="2" type="ORF">BECKTC1821E_GA0114239_104915</name>
    <name evidence="4" type="ORF">BECKTC1821F_GA0114240_105015</name>
</gene>
<sequence>MGVRKVLKGTRWLLVKTSFRLVLEKDEHARLQEALQLNRPLATAYYIEKDDLRRVWQQEDKESAEFPLSGWIERAMVSGVGMLKRFANTLAAFR</sequence>
<accession>A0A450Z5Q1</accession>
<dbReference type="EMBL" id="CAADFT010000049">
    <property type="protein sequence ID" value="VFK45481.1"/>
    <property type="molecule type" value="Genomic_DNA"/>
</dbReference>
<evidence type="ECO:0000313" key="3">
    <source>
        <dbReference type="EMBL" id="VFK49092.1"/>
    </source>
</evidence>
<dbReference type="EMBL" id="CAADFS010000068">
    <property type="protein sequence ID" value="VFK49092.1"/>
    <property type="molecule type" value="Genomic_DNA"/>
</dbReference>
<dbReference type="Pfam" id="PF01610">
    <property type="entry name" value="DDE_Tnp_ISL3"/>
    <property type="match status" value="1"/>
</dbReference>
<evidence type="ECO:0000313" key="4">
    <source>
        <dbReference type="EMBL" id="VFK60830.1"/>
    </source>
</evidence>
<reference evidence="3" key="1">
    <citation type="submission" date="2019-02" db="EMBL/GenBank/DDBJ databases">
        <authorList>
            <person name="Gruber-Vodicka R. H."/>
            <person name="Seah K. B. B."/>
        </authorList>
    </citation>
    <scope>NUCLEOTIDE SEQUENCE</scope>
    <source>
        <strain evidence="3">BECK_BZ123</strain>
        <strain evidence="2">BECK_BZ125</strain>
        <strain evidence="4">BECK_BZ126</strain>
    </source>
</reference>
<dbReference type="EMBL" id="CAADFW010000050">
    <property type="protein sequence ID" value="VFK60830.1"/>
    <property type="molecule type" value="Genomic_DNA"/>
</dbReference>
<organism evidence="3">
    <name type="scientific">Candidatus Kentrum sp. TC</name>
    <dbReference type="NCBI Taxonomy" id="2126339"/>
    <lineage>
        <taxon>Bacteria</taxon>
        <taxon>Pseudomonadati</taxon>
        <taxon>Pseudomonadota</taxon>
        <taxon>Gammaproteobacteria</taxon>
        <taxon>Candidatus Kentrum</taxon>
    </lineage>
</organism>
<dbReference type="AlphaFoldDB" id="A0A450Z5Q1"/>
<dbReference type="InterPro" id="IPR002560">
    <property type="entry name" value="Transposase_DDE"/>
</dbReference>
<evidence type="ECO:0000313" key="2">
    <source>
        <dbReference type="EMBL" id="VFK45481.1"/>
    </source>
</evidence>
<name>A0A450Z5Q1_9GAMM</name>